<accession>A0A975B1A6</accession>
<protein>
    <submittedName>
        <fullName evidence="1">Uncharacterized protein</fullName>
    </submittedName>
</protein>
<reference evidence="1" key="2">
    <citation type="submission" date="2021-04" db="EMBL/GenBank/DDBJ databases">
        <title>Isolation and characterization of a novel species of the genus Sulfurimonas.</title>
        <authorList>
            <person name="Fukui M."/>
        </authorList>
    </citation>
    <scope>NUCLEOTIDE SEQUENCE</scope>
    <source>
        <strain evidence="1">H1576</strain>
    </source>
</reference>
<dbReference type="AlphaFoldDB" id="A0A975B1A6"/>
<dbReference type="RefSeq" id="WP_207561190.1">
    <property type="nucleotide sequence ID" value="NZ_CP046072.1"/>
</dbReference>
<sequence>MQKLLSMLEFAVSVARKSPWGMYPKGIAKSLLAFAPQGRKQIFALNCTA</sequence>
<dbReference type="KEGG" id="saqt:GJV85_09735"/>
<organism evidence="1 2">
    <name type="scientific">Sulfurimonas aquatica</name>
    <dbReference type="NCBI Taxonomy" id="2672570"/>
    <lineage>
        <taxon>Bacteria</taxon>
        <taxon>Pseudomonadati</taxon>
        <taxon>Campylobacterota</taxon>
        <taxon>Epsilonproteobacteria</taxon>
        <taxon>Campylobacterales</taxon>
        <taxon>Sulfurimonadaceae</taxon>
        <taxon>Sulfurimonas</taxon>
    </lineage>
</organism>
<dbReference type="EMBL" id="CP046072">
    <property type="protein sequence ID" value="QSZ42374.1"/>
    <property type="molecule type" value="Genomic_DNA"/>
</dbReference>
<name>A0A975B1A6_9BACT</name>
<dbReference type="Proteomes" id="UP000671852">
    <property type="component" value="Chromosome"/>
</dbReference>
<gene>
    <name evidence="1" type="ORF">GJV85_09735</name>
</gene>
<reference evidence="1" key="1">
    <citation type="submission" date="2019-11" db="EMBL/GenBank/DDBJ databases">
        <authorList>
            <person name="Kojima H."/>
        </authorList>
    </citation>
    <scope>NUCLEOTIDE SEQUENCE</scope>
    <source>
        <strain evidence="1">H1576</strain>
    </source>
</reference>
<keyword evidence="2" id="KW-1185">Reference proteome</keyword>
<proteinExistence type="predicted"/>
<evidence type="ECO:0000313" key="2">
    <source>
        <dbReference type="Proteomes" id="UP000671852"/>
    </source>
</evidence>
<evidence type="ECO:0000313" key="1">
    <source>
        <dbReference type="EMBL" id="QSZ42374.1"/>
    </source>
</evidence>